<name>A0A1E7Q9Z4_9GAMM</name>
<dbReference type="InterPro" id="IPR029062">
    <property type="entry name" value="Class_I_gatase-like"/>
</dbReference>
<dbReference type="EMBL" id="MKEK01000001">
    <property type="protein sequence ID" value="OEY70966.1"/>
    <property type="molecule type" value="Genomic_DNA"/>
</dbReference>
<dbReference type="STRING" id="1628148.BI198_05910"/>
<keyword evidence="2" id="KW-1185">Reference proteome</keyword>
<dbReference type="Gene3D" id="3.40.50.880">
    <property type="match status" value="1"/>
</dbReference>
<dbReference type="AlphaFoldDB" id="A0A1E7Q9Z4"/>
<organism evidence="1 2">
    <name type="scientific">Rheinheimera salexigens</name>
    <dbReference type="NCBI Taxonomy" id="1628148"/>
    <lineage>
        <taxon>Bacteria</taxon>
        <taxon>Pseudomonadati</taxon>
        <taxon>Pseudomonadota</taxon>
        <taxon>Gammaproteobacteria</taxon>
        <taxon>Chromatiales</taxon>
        <taxon>Chromatiaceae</taxon>
        <taxon>Rheinheimera</taxon>
    </lineage>
</organism>
<sequence>MVLIGDGLKICSSIDIRFCTSKDVFTDAAKGTTKFGLTSDNIKNVALADFWGEQRIIEQQQVIALLQHIANRLNNELITERELLRYFRGADVEVDGVWISGRVVYAALTDREINFVFDQLQVLVPTDTNKRNNDRKKEYADLSQTTDRFSVEIYSKIVELARQVAGPLRKPRILVVTAGARDPFADVDFYTNLFTEAGATASWFPINAAYQIAQQQRDTDKTACKQLPQLLAEYHGSYQRQRVYPQLMAELETFCQAGTEAAVNQLKRADAIFIADGKPSQIIQALRLQDGSASAELQQLDRMVKAGHIILAANSRASAALSGRSYQGIRTPMLTNGDSYSAMQFGAFDLPAPEGGCDKDQSCINGLAEHHLTFNSQGGLGLFPWGVLDSQLSEQGRQGRMIRLLHDSQSQFGFGIDENTALLVKLQATADNEQVIQFKVLGENGVFLVDNQSTETTGEGGNLTLKQVTTHYLTRDDTAELKQGLLRTQFADWKFAPNTMQMPMLVSGDIFERDNYRQLAQLLCLTQSRQADGKAVRVGQGHAITLYKDHSSHTRQGVYRQQGAEVQYCSYRNVLVDIQPII</sequence>
<accession>A0A1E7Q9Z4</accession>
<dbReference type="Proteomes" id="UP000242258">
    <property type="component" value="Unassembled WGS sequence"/>
</dbReference>
<evidence type="ECO:0008006" key="3">
    <source>
        <dbReference type="Google" id="ProtNLM"/>
    </source>
</evidence>
<dbReference type="PANTHER" id="PTHR36175:SF1">
    <property type="entry name" value="CYANOPHYCINASE"/>
    <property type="match status" value="1"/>
</dbReference>
<proteinExistence type="predicted"/>
<gene>
    <name evidence="1" type="ORF">BI198_05910</name>
</gene>
<evidence type="ECO:0000313" key="2">
    <source>
        <dbReference type="Proteomes" id="UP000242258"/>
    </source>
</evidence>
<comment type="caution">
    <text evidence="1">The sequence shown here is derived from an EMBL/GenBank/DDBJ whole genome shotgun (WGS) entry which is preliminary data.</text>
</comment>
<dbReference type="PANTHER" id="PTHR36175">
    <property type="entry name" value="CYANOPHYCINASE"/>
    <property type="match status" value="1"/>
</dbReference>
<protein>
    <recommendedName>
        <fullName evidence="3">Cyanophycinase</fullName>
    </recommendedName>
</protein>
<dbReference type="OrthoDB" id="9799980at2"/>
<reference evidence="2" key="1">
    <citation type="submission" date="2016-09" db="EMBL/GenBank/DDBJ databases">
        <authorList>
            <person name="Wan X."/>
            <person name="Hou S."/>
        </authorList>
    </citation>
    <scope>NUCLEOTIDE SEQUENCE [LARGE SCALE GENOMIC DNA]</scope>
    <source>
        <strain evidence="2">KH87</strain>
    </source>
</reference>
<evidence type="ECO:0000313" key="1">
    <source>
        <dbReference type="EMBL" id="OEY70966.1"/>
    </source>
</evidence>